<evidence type="ECO:0000313" key="3">
    <source>
        <dbReference type="Proteomes" id="UP000501058"/>
    </source>
</evidence>
<evidence type="ECO:0000256" key="1">
    <source>
        <dbReference type="SAM" id="SignalP"/>
    </source>
</evidence>
<name>A0A6G7Y2L3_9ACTN</name>
<protein>
    <submittedName>
        <fullName evidence="2">Uncharacterized protein</fullName>
    </submittedName>
</protein>
<dbReference type="EMBL" id="CP049865">
    <property type="protein sequence ID" value="QIK71013.1"/>
    <property type="molecule type" value="Genomic_DNA"/>
</dbReference>
<dbReference type="Proteomes" id="UP000501058">
    <property type="component" value="Chromosome"/>
</dbReference>
<reference evidence="2 3" key="1">
    <citation type="submission" date="2020-03" db="EMBL/GenBank/DDBJ databases">
        <title>Propioniciclava sp. nov., isolated from Hydrophilus acuminatus.</title>
        <authorList>
            <person name="Hyun D.-W."/>
            <person name="Bae J.-W."/>
        </authorList>
    </citation>
    <scope>NUCLEOTIDE SEQUENCE [LARGE SCALE GENOMIC DNA]</scope>
    <source>
        <strain evidence="2 3">HDW11</strain>
    </source>
</reference>
<sequence length="149" mass="16483">MNRFTRRIATAATAAALVFSSTIALASPAQADAYKAGSWVEVKGATSANCHPLVQKTIQKSLGTVTYSTPTKVGLQKLTASTVQATYRTQSYIQFGVRKASVTLFCDNMKGKAYYTYKPTLYSYRTKMDSQYCYALSCQFFPGRWSSWS</sequence>
<accession>A0A6G7Y2L3</accession>
<feature type="signal peptide" evidence="1">
    <location>
        <begin position="1"/>
        <end position="26"/>
    </location>
</feature>
<gene>
    <name evidence="2" type="ORF">G7070_00360</name>
</gene>
<keyword evidence="3" id="KW-1185">Reference proteome</keyword>
<keyword evidence="1" id="KW-0732">Signal</keyword>
<evidence type="ECO:0000313" key="2">
    <source>
        <dbReference type="EMBL" id="QIK71013.1"/>
    </source>
</evidence>
<organism evidence="2 3">
    <name type="scientific">Propioniciclava coleopterorum</name>
    <dbReference type="NCBI Taxonomy" id="2714937"/>
    <lineage>
        <taxon>Bacteria</taxon>
        <taxon>Bacillati</taxon>
        <taxon>Actinomycetota</taxon>
        <taxon>Actinomycetes</taxon>
        <taxon>Propionibacteriales</taxon>
        <taxon>Propionibacteriaceae</taxon>
        <taxon>Propioniciclava</taxon>
    </lineage>
</organism>
<dbReference type="AlphaFoldDB" id="A0A6G7Y2L3"/>
<proteinExistence type="predicted"/>
<dbReference type="RefSeq" id="WP_166230863.1">
    <property type="nucleotide sequence ID" value="NZ_CP049865.1"/>
</dbReference>
<feature type="chain" id="PRO_5039433182" evidence="1">
    <location>
        <begin position="27"/>
        <end position="149"/>
    </location>
</feature>
<dbReference type="KEGG" id="prv:G7070_00360"/>